<feature type="non-terminal residue" evidence="2">
    <location>
        <position position="209"/>
    </location>
</feature>
<dbReference type="Proteomes" id="UP000789901">
    <property type="component" value="Unassembled WGS sequence"/>
</dbReference>
<feature type="compositionally biased region" description="Polar residues" evidence="1">
    <location>
        <begin position="178"/>
        <end position="190"/>
    </location>
</feature>
<evidence type="ECO:0000256" key="1">
    <source>
        <dbReference type="SAM" id="MobiDB-lite"/>
    </source>
</evidence>
<evidence type="ECO:0000313" key="2">
    <source>
        <dbReference type="EMBL" id="CAG8839306.1"/>
    </source>
</evidence>
<keyword evidence="3" id="KW-1185">Reference proteome</keyword>
<gene>
    <name evidence="2" type="ORF">GMARGA_LOCUS34387</name>
</gene>
<protein>
    <submittedName>
        <fullName evidence="2">10305_t:CDS:1</fullName>
    </submittedName>
</protein>
<reference evidence="2 3" key="1">
    <citation type="submission" date="2021-06" db="EMBL/GenBank/DDBJ databases">
        <authorList>
            <person name="Kallberg Y."/>
            <person name="Tangrot J."/>
            <person name="Rosling A."/>
        </authorList>
    </citation>
    <scope>NUCLEOTIDE SEQUENCE [LARGE SCALE GENOMIC DNA]</scope>
    <source>
        <strain evidence="2 3">120-4 pot B 10/14</strain>
    </source>
</reference>
<proteinExistence type="predicted"/>
<feature type="region of interest" description="Disordered" evidence="1">
    <location>
        <begin position="178"/>
        <end position="209"/>
    </location>
</feature>
<name>A0ABN7WRW5_GIGMA</name>
<comment type="caution">
    <text evidence="2">The sequence shown here is derived from an EMBL/GenBank/DDBJ whole genome shotgun (WGS) entry which is preliminary data.</text>
</comment>
<evidence type="ECO:0000313" key="3">
    <source>
        <dbReference type="Proteomes" id="UP000789901"/>
    </source>
</evidence>
<accession>A0ABN7WRW5</accession>
<organism evidence="2 3">
    <name type="scientific">Gigaspora margarita</name>
    <dbReference type="NCBI Taxonomy" id="4874"/>
    <lineage>
        <taxon>Eukaryota</taxon>
        <taxon>Fungi</taxon>
        <taxon>Fungi incertae sedis</taxon>
        <taxon>Mucoromycota</taxon>
        <taxon>Glomeromycotina</taxon>
        <taxon>Glomeromycetes</taxon>
        <taxon>Diversisporales</taxon>
        <taxon>Gigasporaceae</taxon>
        <taxon>Gigaspora</taxon>
    </lineage>
</organism>
<sequence length="209" mass="24542">MDNKYENLINKANSMKDIQEIAESNTTLRDKLIKSIQDLINLVQEDSYYKSFEKLYNTQIIEKYRPLYEKTIIKIYSNERVNKRKAKYTIPFCSSALHAKNVEITISCVKCDKPRLLFSAKKLLEKNRQILSQLLDTILYTCRTAFHNTCELSFVTLPRQYYKSDKIFEHEYNYKNDSVTGPSNSNQELNIYNIDNEGDDNIQSNKSSE</sequence>
<dbReference type="EMBL" id="CAJVQB010060125">
    <property type="protein sequence ID" value="CAG8839306.1"/>
    <property type="molecule type" value="Genomic_DNA"/>
</dbReference>